<evidence type="ECO:0000313" key="2">
    <source>
        <dbReference type="EMBL" id="WIW71159.1"/>
    </source>
</evidence>
<organism evidence="2 3">
    <name type="scientific">Selenobaculum gibii</name>
    <dbReference type="NCBI Taxonomy" id="3054208"/>
    <lineage>
        <taxon>Bacteria</taxon>
        <taxon>Bacillati</taxon>
        <taxon>Bacillota</taxon>
        <taxon>Negativicutes</taxon>
        <taxon>Selenomonadales</taxon>
        <taxon>Selenomonadaceae</taxon>
        <taxon>Selenobaculum</taxon>
    </lineage>
</organism>
<proteinExistence type="predicted"/>
<keyword evidence="1" id="KW-0472">Membrane</keyword>
<evidence type="ECO:0000256" key="1">
    <source>
        <dbReference type="SAM" id="Phobius"/>
    </source>
</evidence>
<protein>
    <submittedName>
        <fullName evidence="2">Uncharacterized protein</fullName>
    </submittedName>
</protein>
<gene>
    <name evidence="2" type="ORF">P3F81_02180</name>
</gene>
<dbReference type="Proteomes" id="UP001243623">
    <property type="component" value="Chromosome"/>
</dbReference>
<dbReference type="KEGG" id="sgbi:P3F81_02180"/>
<reference evidence="2" key="1">
    <citation type="submission" date="2023-03" db="EMBL/GenBank/DDBJ databases">
        <title>Selenobaculum gbiensis gen. nov. sp. nov., a new bacterium isolated from the gut microbiota of IBD patient.</title>
        <authorList>
            <person name="Yeo S."/>
            <person name="Park H."/>
            <person name="Huh C.S."/>
        </authorList>
    </citation>
    <scope>NUCLEOTIDE SEQUENCE</scope>
    <source>
        <strain evidence="2">ICN-92133</strain>
    </source>
</reference>
<accession>A0A9Y2AJ88</accession>
<feature type="transmembrane region" description="Helical" evidence="1">
    <location>
        <begin position="12"/>
        <end position="31"/>
    </location>
</feature>
<keyword evidence="1" id="KW-1133">Transmembrane helix</keyword>
<dbReference type="RefSeq" id="WP_147666754.1">
    <property type="nucleotide sequence ID" value="NZ_CP120678.1"/>
</dbReference>
<keyword evidence="3" id="KW-1185">Reference proteome</keyword>
<evidence type="ECO:0000313" key="3">
    <source>
        <dbReference type="Proteomes" id="UP001243623"/>
    </source>
</evidence>
<dbReference type="AlphaFoldDB" id="A0A9Y2AJ88"/>
<keyword evidence="1" id="KW-0812">Transmembrane</keyword>
<dbReference type="EMBL" id="CP120678">
    <property type="protein sequence ID" value="WIW71159.1"/>
    <property type="molecule type" value="Genomic_DNA"/>
</dbReference>
<name>A0A9Y2AJ88_9FIRM</name>
<feature type="transmembrane region" description="Helical" evidence="1">
    <location>
        <begin position="37"/>
        <end position="57"/>
    </location>
</feature>
<sequence length="283" mass="32849">MKTSSERIKKDIGIAFLLEFLIGINCWFSEVYVYEEIAYGLSVLLCVPLFFVLKRIVFLSTLSDKKVIDTVMAEKEDTLAELPLQLENENVDLFLDKVVEHSGQYQEKSEIDEWFKLHIKKVKENEKENMDEFYVGSNRETVTEFEKEVGETVENVCGEEIEILFNQHLSNSEANPEKMDDLYIGAKQEVEVQSEQLVAEPVQNVCREEVEVLFSELLTRLDIEPENMNECLADNKLEGMRSEEVAVHSVENIYGEEIEVLFEKHVQTEKLNPKCYEQYAYCV</sequence>